<proteinExistence type="predicted"/>
<name>A0ABW6Y2R4_9ACTN</name>
<dbReference type="RefSeq" id="WP_388311815.1">
    <property type="nucleotide sequence ID" value="NZ_JBIBDZ010000017.1"/>
</dbReference>
<gene>
    <name evidence="4" type="ORF">ACFY8C_37910</name>
</gene>
<dbReference type="InterPro" id="IPR055161">
    <property type="entry name" value="NapH1-like_2nd"/>
</dbReference>
<dbReference type="Proteomes" id="UP001602370">
    <property type="component" value="Unassembled WGS sequence"/>
</dbReference>
<keyword evidence="4" id="KW-0575">Peroxidase</keyword>
<dbReference type="Gene3D" id="1.10.606.10">
    <property type="entry name" value="Vanadium-containing Chloroperoxidase, domain 2"/>
    <property type="match status" value="1"/>
</dbReference>
<dbReference type="InterPro" id="IPR006311">
    <property type="entry name" value="TAT_signal"/>
</dbReference>
<evidence type="ECO:0000313" key="4">
    <source>
        <dbReference type="EMBL" id="MFF5924060.1"/>
    </source>
</evidence>
<keyword evidence="1" id="KW-0732">Signal</keyword>
<sequence>MSHRPAAPASTTTPAARTALTRRRVLTTSAAAAGALALPGSAAWAVPTSFEAETRTGRRRPGAVTDPSVVIRWNQAAMDAILGRYQAAGNRFGPATVNARALAIIHNAIYDAWACYDHCAVGTRFGGALRRPRSERTLDNKNEAISYAAHLALLDLYPEYKVAIDNMLRSLGHDPELADPRRNSPAWIGRRTAQAVLDYRHADGANQLGTPAYSDTTGYQPRNTPQIAGAFDPATVTDPAHWTPLIVGGKTQRYLTPQFAVMQPFALSRPDQFTVPAPPAYPSVRMTAAIEELLDISARLTDEQKAIAEFWLNDDVTPPGAQQMWGRYVSARDGHGVDEDAQIFFGLNMAECDAAIGSWAVKAQYDFARPSTLIPFDQRGRQIRSWGGPGQGSVTMDGVDWQAYVAVPPFPATVSGHSTFSGAAAEFLRRFTGSDSFGDSYRFKAGASTVEPGLTPRTDVVLHWPTFSEAARQAGISRVYGGMHWSFDNEPGIEMGHRIGKVVHRQAMRYFGGTHR</sequence>
<feature type="signal peptide" evidence="1">
    <location>
        <begin position="1"/>
        <end position="45"/>
    </location>
</feature>
<keyword evidence="4" id="KW-0560">Oxidoreductase</keyword>
<dbReference type="GO" id="GO:0004601">
    <property type="term" value="F:peroxidase activity"/>
    <property type="evidence" value="ECO:0007669"/>
    <property type="project" value="UniProtKB-KW"/>
</dbReference>
<dbReference type="SUPFAM" id="SSF48317">
    <property type="entry name" value="Acid phosphatase/Vanadium-dependent haloperoxidase"/>
    <property type="match status" value="1"/>
</dbReference>
<dbReference type="InterPro" id="IPR036938">
    <property type="entry name" value="PAP2/HPO_sf"/>
</dbReference>
<accession>A0ABW6Y2R4</accession>
<dbReference type="Gene3D" id="1.20.144.10">
    <property type="entry name" value="Phosphatidic acid phosphatase type 2/haloperoxidase"/>
    <property type="match status" value="1"/>
</dbReference>
<dbReference type="InterPro" id="IPR052559">
    <property type="entry name" value="V-haloperoxidase"/>
</dbReference>
<reference evidence="4 5" key="1">
    <citation type="submission" date="2024-10" db="EMBL/GenBank/DDBJ databases">
        <title>The Natural Products Discovery Center: Release of the First 8490 Sequenced Strains for Exploring Actinobacteria Biosynthetic Diversity.</title>
        <authorList>
            <person name="Kalkreuter E."/>
            <person name="Kautsar S.A."/>
            <person name="Yang D."/>
            <person name="Bader C.D."/>
            <person name="Teijaro C.N."/>
            <person name="Fluegel L."/>
            <person name="Davis C.M."/>
            <person name="Simpson J.R."/>
            <person name="Lauterbach L."/>
            <person name="Steele A.D."/>
            <person name="Gui C."/>
            <person name="Meng S."/>
            <person name="Li G."/>
            <person name="Viehrig K."/>
            <person name="Ye F."/>
            <person name="Su P."/>
            <person name="Kiefer A.F."/>
            <person name="Nichols A."/>
            <person name="Cepeda A.J."/>
            <person name="Yan W."/>
            <person name="Fan B."/>
            <person name="Jiang Y."/>
            <person name="Adhikari A."/>
            <person name="Zheng C.-J."/>
            <person name="Schuster L."/>
            <person name="Cowan T.M."/>
            <person name="Smanski M.J."/>
            <person name="Chevrette M.G."/>
            <person name="De Carvalho L.P.S."/>
            <person name="Shen B."/>
        </authorList>
    </citation>
    <scope>NUCLEOTIDE SEQUENCE [LARGE SCALE GENOMIC DNA]</scope>
    <source>
        <strain evidence="4 5">NPDC012605</strain>
    </source>
</reference>
<evidence type="ECO:0000259" key="2">
    <source>
        <dbReference type="Pfam" id="PF21167"/>
    </source>
</evidence>
<feature type="domain" description="DUF6851" evidence="2">
    <location>
        <begin position="104"/>
        <end position="226"/>
    </location>
</feature>
<protein>
    <submittedName>
        <fullName evidence="4">Vanadium-dependent haloperoxidase</fullName>
        <ecNumber evidence="4">1.11.1.-</ecNumber>
    </submittedName>
</protein>
<feature type="domain" description="Vanadium-dependent haloperoxidase NapH1-like second helical-bundle" evidence="3">
    <location>
        <begin position="342"/>
        <end position="513"/>
    </location>
</feature>
<dbReference type="Pfam" id="PF21167">
    <property type="entry name" value="DUF6851"/>
    <property type="match status" value="1"/>
</dbReference>
<organism evidence="4 5">
    <name type="scientific">Streptomyces flavochromogenes</name>
    <dbReference type="NCBI Taxonomy" id="68199"/>
    <lineage>
        <taxon>Bacteria</taxon>
        <taxon>Bacillati</taxon>
        <taxon>Actinomycetota</taxon>
        <taxon>Actinomycetes</taxon>
        <taxon>Kitasatosporales</taxon>
        <taxon>Streptomycetaceae</taxon>
        <taxon>Streptomyces</taxon>
    </lineage>
</organism>
<evidence type="ECO:0000256" key="1">
    <source>
        <dbReference type="SAM" id="SignalP"/>
    </source>
</evidence>
<dbReference type="EC" id="1.11.1.-" evidence="4"/>
<evidence type="ECO:0000259" key="3">
    <source>
        <dbReference type="Pfam" id="PF22778"/>
    </source>
</evidence>
<evidence type="ECO:0000313" key="5">
    <source>
        <dbReference type="Proteomes" id="UP001602370"/>
    </source>
</evidence>
<dbReference type="EMBL" id="JBIBDZ010000017">
    <property type="protein sequence ID" value="MFF5924060.1"/>
    <property type="molecule type" value="Genomic_DNA"/>
</dbReference>
<feature type="chain" id="PRO_5046755643" evidence="1">
    <location>
        <begin position="46"/>
        <end position="516"/>
    </location>
</feature>
<dbReference type="PANTHER" id="PTHR34599">
    <property type="entry name" value="PEROXIDASE-RELATED"/>
    <property type="match status" value="1"/>
</dbReference>
<dbReference type="PROSITE" id="PS51318">
    <property type="entry name" value="TAT"/>
    <property type="match status" value="1"/>
</dbReference>
<dbReference type="PANTHER" id="PTHR34599:SF2">
    <property type="entry name" value="TRAF-TYPE DOMAIN-CONTAINING PROTEIN"/>
    <property type="match status" value="1"/>
</dbReference>
<dbReference type="InterPro" id="IPR049283">
    <property type="entry name" value="DUF6851"/>
</dbReference>
<dbReference type="Pfam" id="PF22778">
    <property type="entry name" value="VCPO_2nd"/>
    <property type="match status" value="1"/>
</dbReference>
<keyword evidence="5" id="KW-1185">Reference proteome</keyword>
<dbReference type="CDD" id="cd03398">
    <property type="entry name" value="PAP2_haloperoxidase"/>
    <property type="match status" value="1"/>
</dbReference>
<comment type="caution">
    <text evidence="4">The sequence shown here is derived from an EMBL/GenBank/DDBJ whole genome shotgun (WGS) entry which is preliminary data.</text>
</comment>
<dbReference type="InterPro" id="IPR016119">
    <property type="entry name" value="Br/Cl_peroxidase_C"/>
</dbReference>